<dbReference type="OrthoDB" id="2974711at2"/>
<dbReference type="EMBL" id="FOGT01000003">
    <property type="protein sequence ID" value="SER76397.1"/>
    <property type="molecule type" value="Genomic_DNA"/>
</dbReference>
<feature type="compositionally biased region" description="Low complexity" evidence="1">
    <location>
        <begin position="54"/>
        <end position="67"/>
    </location>
</feature>
<feature type="region of interest" description="Disordered" evidence="1">
    <location>
        <begin position="48"/>
        <end position="86"/>
    </location>
</feature>
<protein>
    <submittedName>
        <fullName evidence="2">Uncharacterized protein</fullName>
    </submittedName>
</protein>
<feature type="compositionally biased region" description="Polar residues" evidence="1">
    <location>
        <begin position="69"/>
        <end position="86"/>
    </location>
</feature>
<reference evidence="3" key="1">
    <citation type="submission" date="2016-10" db="EMBL/GenBank/DDBJ databases">
        <authorList>
            <person name="Varghese N."/>
            <person name="Submissions S."/>
        </authorList>
    </citation>
    <scope>NUCLEOTIDE SEQUENCE [LARGE SCALE GENOMIC DNA]</scope>
    <source>
        <strain evidence="3">S9</strain>
    </source>
</reference>
<dbReference type="AlphaFoldDB" id="A0A1H9RUS0"/>
<evidence type="ECO:0000313" key="3">
    <source>
        <dbReference type="Proteomes" id="UP000198571"/>
    </source>
</evidence>
<proteinExistence type="predicted"/>
<dbReference type="Proteomes" id="UP000198571">
    <property type="component" value="Unassembled WGS sequence"/>
</dbReference>
<organism evidence="2 3">
    <name type="scientific">Salipaludibacillus aurantiacus</name>
    <dbReference type="NCBI Taxonomy" id="1601833"/>
    <lineage>
        <taxon>Bacteria</taxon>
        <taxon>Bacillati</taxon>
        <taxon>Bacillota</taxon>
        <taxon>Bacilli</taxon>
        <taxon>Bacillales</taxon>
        <taxon>Bacillaceae</taxon>
    </lineage>
</organism>
<keyword evidence="3" id="KW-1185">Reference proteome</keyword>
<dbReference type="RefSeq" id="WP_093048455.1">
    <property type="nucleotide sequence ID" value="NZ_FOGT01000003.1"/>
</dbReference>
<accession>A0A1H9RUS0</accession>
<sequence length="86" mass="10244">MEIKFSKDYYKYKWHCFWAMWYEAKGYYYGTEKYTSKITRHEEKASKALMGHQNNIPEEPVNNEEIPYNSDSVNKNKSLETAASSD</sequence>
<evidence type="ECO:0000256" key="1">
    <source>
        <dbReference type="SAM" id="MobiDB-lite"/>
    </source>
</evidence>
<gene>
    <name evidence="2" type="ORF">SAMN05518684_103345</name>
</gene>
<evidence type="ECO:0000313" key="2">
    <source>
        <dbReference type="EMBL" id="SER76397.1"/>
    </source>
</evidence>
<name>A0A1H9RUS0_9BACI</name>